<feature type="transmembrane region" description="Helical" evidence="1">
    <location>
        <begin position="6"/>
        <end position="28"/>
    </location>
</feature>
<keyword evidence="1" id="KW-0812">Transmembrane</keyword>
<dbReference type="PROSITE" id="PS51257">
    <property type="entry name" value="PROKAR_LIPOPROTEIN"/>
    <property type="match status" value="1"/>
</dbReference>
<keyword evidence="3" id="KW-1185">Reference proteome</keyword>
<name>A0A248SL15_9CAUD</name>
<keyword evidence="1" id="KW-0472">Membrane</keyword>
<reference evidence="2 3" key="1">
    <citation type="submission" date="2017-08" db="EMBL/GenBank/DDBJ databases">
        <authorList>
            <person name="de Groot N.N."/>
        </authorList>
    </citation>
    <scope>NUCLEOTIDE SEQUENCE [LARGE SCALE GENOMIC DNA]</scope>
</reference>
<sequence length="67" mass="7744">MEKLLHIVMILGFIYAAWSAFGWIMGCWHYTKATTCLEQEALTHYGTIYLRRAILSLVISLTIYFVA</sequence>
<organism evidence="2 3">
    <name type="scientific">Klebsiella phage SopranoGao</name>
    <dbReference type="NCBI Taxonomy" id="2026944"/>
    <lineage>
        <taxon>Viruses</taxon>
        <taxon>Duplodnaviria</taxon>
        <taxon>Heunggongvirae</taxon>
        <taxon>Uroviricota</taxon>
        <taxon>Caudoviricetes</taxon>
        <taxon>Lastavirus</taxon>
        <taxon>Lastavirus sopranogao</taxon>
    </lineage>
</organism>
<protein>
    <submittedName>
        <fullName evidence="2">NADH-quinone oxidoreductase</fullName>
    </submittedName>
</protein>
<evidence type="ECO:0000313" key="2">
    <source>
        <dbReference type="EMBL" id="ASV45098.1"/>
    </source>
</evidence>
<gene>
    <name evidence="2" type="ORF">SopranoGao_75</name>
</gene>
<dbReference type="Proteomes" id="UP000224252">
    <property type="component" value="Segment"/>
</dbReference>
<feature type="transmembrane region" description="Helical" evidence="1">
    <location>
        <begin position="49"/>
        <end position="66"/>
    </location>
</feature>
<keyword evidence="1" id="KW-1133">Transmembrane helix</keyword>
<dbReference type="EMBL" id="MF612073">
    <property type="protein sequence ID" value="ASV45098.1"/>
    <property type="molecule type" value="Genomic_DNA"/>
</dbReference>
<evidence type="ECO:0000256" key="1">
    <source>
        <dbReference type="SAM" id="Phobius"/>
    </source>
</evidence>
<evidence type="ECO:0000313" key="3">
    <source>
        <dbReference type="Proteomes" id="UP000224252"/>
    </source>
</evidence>
<proteinExistence type="predicted"/>
<accession>A0A248SL15</accession>